<dbReference type="Proteomes" id="UP000234839">
    <property type="component" value="Unassembled WGS sequence"/>
</dbReference>
<sequence>MVRRHPCRTRHHLSRHRTLATNFQSPDPVFVLLGSDEGSYISGSRYGETGASRCCEAAPGFCAARTSSLRRVGIPPSRPQP</sequence>
<proteinExistence type="predicted"/>
<name>A0AAX0VZH3_9PSED</name>
<evidence type="ECO:0000313" key="4">
    <source>
        <dbReference type="Proteomes" id="UP000234878"/>
    </source>
</evidence>
<comment type="caution">
    <text evidence="1">The sequence shown here is derived from an EMBL/GenBank/DDBJ whole genome shotgun (WGS) entry which is preliminary data.</text>
</comment>
<gene>
    <name evidence="1" type="ORF">CXG49_08255</name>
    <name evidence="2" type="ORF">CXG53_10815</name>
</gene>
<evidence type="ECO:0000313" key="1">
    <source>
        <dbReference type="EMBL" id="PLV19632.1"/>
    </source>
</evidence>
<accession>A0AAX0VZH3</accession>
<dbReference type="AlphaFoldDB" id="A0AAX0VZH3"/>
<organism evidence="1 4">
    <name type="scientific">Pseudomonas guariconensis</name>
    <dbReference type="NCBI Taxonomy" id="1288410"/>
    <lineage>
        <taxon>Bacteria</taxon>
        <taxon>Pseudomonadati</taxon>
        <taxon>Pseudomonadota</taxon>
        <taxon>Gammaproteobacteria</taxon>
        <taxon>Pseudomonadales</taxon>
        <taxon>Pseudomonadaceae</taxon>
        <taxon>Pseudomonas</taxon>
    </lineage>
</organism>
<dbReference type="EMBL" id="PJCP01000007">
    <property type="protein sequence ID" value="PLV24200.1"/>
    <property type="molecule type" value="Genomic_DNA"/>
</dbReference>
<protein>
    <submittedName>
        <fullName evidence="1">Uncharacterized protein</fullName>
    </submittedName>
</protein>
<dbReference type="Proteomes" id="UP000234878">
    <property type="component" value="Unassembled WGS sequence"/>
</dbReference>
<dbReference type="EMBL" id="PJCQ01000006">
    <property type="protein sequence ID" value="PLV19632.1"/>
    <property type="molecule type" value="Genomic_DNA"/>
</dbReference>
<evidence type="ECO:0000313" key="2">
    <source>
        <dbReference type="EMBL" id="PLV24200.1"/>
    </source>
</evidence>
<evidence type="ECO:0000313" key="3">
    <source>
        <dbReference type="Proteomes" id="UP000234839"/>
    </source>
</evidence>
<reference evidence="3 4" key="1">
    <citation type="submission" date="2017-12" db="EMBL/GenBank/DDBJ databases">
        <title>Detection of the carbapenemase gene blaVIM-5 in members of the Pseudomonas putida group isolated from polluted Nigerian wetlands.</title>
        <authorList>
            <person name="Adelowo O."/>
            <person name="Vollmers J."/>
            <person name="Maeusezahl I."/>
            <person name="Kaster A.-K."/>
            <person name="Mueller J.A."/>
        </authorList>
    </citation>
    <scope>NUCLEOTIDE SEQUENCE [LARGE SCALE GENOMIC DNA]</scope>
    <source>
        <strain evidence="2 3">MR119</strain>
        <strain evidence="1 4">MR144</strain>
    </source>
</reference>
<keyword evidence="3" id="KW-1185">Reference proteome</keyword>